<comment type="caution">
    <text evidence="1">The sequence shown here is derived from an EMBL/GenBank/DDBJ whole genome shotgun (WGS) entry which is preliminary data.</text>
</comment>
<protein>
    <recommendedName>
        <fullName evidence="3">Nucleotidyl transferase AbiEii/AbiGii toxin family protein</fullName>
    </recommendedName>
</protein>
<evidence type="ECO:0008006" key="3">
    <source>
        <dbReference type="Google" id="ProtNLM"/>
    </source>
</evidence>
<dbReference type="RefSeq" id="WP_119659126.1">
    <property type="nucleotide sequence ID" value="NZ_QUAL01000053.1"/>
</dbReference>
<reference evidence="1 2" key="1">
    <citation type="submission" date="2018-09" db="EMBL/GenBank/DDBJ databases">
        <title>Isolation, diversity and antifungal activity of actinobacteria from wheat.</title>
        <authorList>
            <person name="Han C."/>
        </authorList>
    </citation>
    <scope>NUCLEOTIDE SEQUENCE [LARGE SCALE GENOMIC DNA]</scope>
    <source>
        <strain evidence="1 2">NEAU-YY265</strain>
    </source>
</reference>
<keyword evidence="2" id="KW-1185">Reference proteome</keyword>
<accession>A0A418KUT6</accession>
<evidence type="ECO:0000313" key="1">
    <source>
        <dbReference type="EMBL" id="RIQ31193.1"/>
    </source>
</evidence>
<sequence>MTEPDGRHRTQYDPASADLVLAQAADIVRATGFAAQHMVLIGGLVPSLLVPVLDPGIEPHVGTADVDLCLSLALVDGDTGTYERIETVLKRMGFVAGETSFRWVRRGDSPMVVEFFCPAGPERPAGRIWRPKSAENPIGKQNLGGTLSALSLDAGAILTDDVEVVRRDIMLPDGKGRVTIELRVTGPVAFVVAKTQALLKRDKPKDAYDIVWLIESWPDGPSAAAKAFAERPAFDAPETETALDDLRVAFTDVEAIGSRSYARFLAVDPHEQAGLERRAVGAIEEFLATVDQIRHPG</sequence>
<dbReference type="Pfam" id="PF08843">
    <property type="entry name" value="AbiEii"/>
    <property type="match status" value="1"/>
</dbReference>
<dbReference type="Proteomes" id="UP000284057">
    <property type="component" value="Unassembled WGS sequence"/>
</dbReference>
<name>A0A418KUT6_9ACTN</name>
<evidence type="ECO:0000313" key="2">
    <source>
        <dbReference type="Proteomes" id="UP000284057"/>
    </source>
</evidence>
<dbReference type="AlphaFoldDB" id="A0A418KUT6"/>
<gene>
    <name evidence="1" type="ORF">DY240_06445</name>
</gene>
<dbReference type="EMBL" id="QUAL01000053">
    <property type="protein sequence ID" value="RIQ31193.1"/>
    <property type="molecule type" value="Genomic_DNA"/>
</dbReference>
<proteinExistence type="predicted"/>
<dbReference type="InterPro" id="IPR014942">
    <property type="entry name" value="AbiEii"/>
</dbReference>
<dbReference type="OrthoDB" id="5177036at2"/>
<organism evidence="1 2">
    <name type="scientific">Jiangella rhizosphaerae</name>
    <dbReference type="NCBI Taxonomy" id="2293569"/>
    <lineage>
        <taxon>Bacteria</taxon>
        <taxon>Bacillati</taxon>
        <taxon>Actinomycetota</taxon>
        <taxon>Actinomycetes</taxon>
        <taxon>Jiangellales</taxon>
        <taxon>Jiangellaceae</taxon>
        <taxon>Jiangella</taxon>
    </lineage>
</organism>